<accession>A0AAJ1FF78</accession>
<proteinExistence type="predicted"/>
<evidence type="ECO:0000313" key="1">
    <source>
        <dbReference type="EMBL" id="MCQ5081949.1"/>
    </source>
</evidence>
<organism evidence="1 2">
    <name type="scientific">Alistipes onderdonkii</name>
    <dbReference type="NCBI Taxonomy" id="328813"/>
    <lineage>
        <taxon>Bacteria</taxon>
        <taxon>Pseudomonadati</taxon>
        <taxon>Bacteroidota</taxon>
        <taxon>Bacteroidia</taxon>
        <taxon>Bacteroidales</taxon>
        <taxon>Rikenellaceae</taxon>
        <taxon>Alistipes</taxon>
    </lineage>
</organism>
<dbReference type="Proteomes" id="UP001205035">
    <property type="component" value="Unassembled WGS sequence"/>
</dbReference>
<protein>
    <submittedName>
        <fullName evidence="1">Uncharacterized protein</fullName>
    </submittedName>
</protein>
<sequence>MGTIKIENEHSLKEAFRSGVNLFVGAGFSIDAKNKKGDKLPLGKNLALELRTILKNAEKE</sequence>
<reference evidence="1" key="1">
    <citation type="submission" date="2022-06" db="EMBL/GenBank/DDBJ databases">
        <title>Isolation of gut microbiota from human fecal samples.</title>
        <authorList>
            <person name="Pamer E.G."/>
            <person name="Barat B."/>
            <person name="Waligurski E."/>
            <person name="Medina S."/>
            <person name="Paddock L."/>
            <person name="Mostad J."/>
        </authorList>
    </citation>
    <scope>NUCLEOTIDE SEQUENCE</scope>
    <source>
        <strain evidence="1">DFI.6.22</strain>
    </source>
</reference>
<dbReference type="RefSeq" id="WP_256166125.1">
    <property type="nucleotide sequence ID" value="NZ_JANGBQ010000004.1"/>
</dbReference>
<dbReference type="AlphaFoldDB" id="A0AAJ1FF78"/>
<name>A0AAJ1FF78_9BACT</name>
<dbReference type="EMBL" id="JANGBQ010000004">
    <property type="protein sequence ID" value="MCQ5081949.1"/>
    <property type="molecule type" value="Genomic_DNA"/>
</dbReference>
<evidence type="ECO:0000313" key="2">
    <source>
        <dbReference type="Proteomes" id="UP001205035"/>
    </source>
</evidence>
<comment type="caution">
    <text evidence="1">The sequence shown here is derived from an EMBL/GenBank/DDBJ whole genome shotgun (WGS) entry which is preliminary data.</text>
</comment>
<gene>
    <name evidence="1" type="ORF">NE651_03485</name>
</gene>